<keyword evidence="2" id="KW-0576">Peroxisome</keyword>
<dbReference type="Pfam" id="PF00501">
    <property type="entry name" value="AMP-binding"/>
    <property type="match status" value="1"/>
</dbReference>
<dbReference type="PANTHER" id="PTHR24096:SF168">
    <property type="entry name" value="AMP-BINDING DOMAIN-CONTAINING PROTEIN"/>
    <property type="match status" value="1"/>
</dbReference>
<proteinExistence type="predicted"/>
<evidence type="ECO:0000256" key="1">
    <source>
        <dbReference type="ARBA" id="ARBA00004275"/>
    </source>
</evidence>
<reference evidence="5" key="1">
    <citation type="submission" date="2012-08" db="EMBL/GenBank/DDBJ databases">
        <title>The Genome Sequence of Wuchereria bancrofti.</title>
        <authorList>
            <person name="Nutman T.B."/>
            <person name="Fink D.L."/>
            <person name="Russ C."/>
            <person name="Young S."/>
            <person name="Zeng Q."/>
            <person name="Koehrsen M."/>
            <person name="Alvarado L."/>
            <person name="Berlin A."/>
            <person name="Chapman S.B."/>
            <person name="Chen Z."/>
            <person name="Freedman E."/>
            <person name="Gellesch M."/>
            <person name="Goldberg J."/>
            <person name="Griggs A."/>
            <person name="Gujja S."/>
            <person name="Heilman E.R."/>
            <person name="Heiman D."/>
            <person name="Hepburn T."/>
            <person name="Howarth C."/>
            <person name="Jen D."/>
            <person name="Larson L."/>
            <person name="Lewis B."/>
            <person name="Mehta T."/>
            <person name="Park D."/>
            <person name="Pearson M."/>
            <person name="Roberts A."/>
            <person name="Saif S."/>
            <person name="Shea T."/>
            <person name="Shenoy N."/>
            <person name="Sisk P."/>
            <person name="Stolte C."/>
            <person name="Sykes S."/>
            <person name="Walk T."/>
            <person name="White J."/>
            <person name="Yandava C."/>
            <person name="Haas B."/>
            <person name="Henn M.R."/>
            <person name="Nusbaum C."/>
            <person name="Birren B."/>
        </authorList>
    </citation>
    <scope>NUCLEOTIDE SEQUENCE [LARGE SCALE GENOMIC DNA]</scope>
    <source>
        <strain evidence="5">NA</strain>
    </source>
</reference>
<accession>J9EVM1</accession>
<dbReference type="PANTHER" id="PTHR24096">
    <property type="entry name" value="LONG-CHAIN-FATTY-ACID--COA LIGASE"/>
    <property type="match status" value="1"/>
</dbReference>
<evidence type="ECO:0000313" key="5">
    <source>
        <dbReference type="Proteomes" id="UP000004810"/>
    </source>
</evidence>
<dbReference type="InterPro" id="IPR000873">
    <property type="entry name" value="AMP-dep_synth/lig_dom"/>
</dbReference>
<dbReference type="Proteomes" id="UP000004810">
    <property type="component" value="Unassembled WGS sequence"/>
</dbReference>
<dbReference type="InterPro" id="IPR042099">
    <property type="entry name" value="ANL_N_sf"/>
</dbReference>
<feature type="domain" description="AMP-dependent synthetase/ligase" evidence="3">
    <location>
        <begin position="41"/>
        <end position="144"/>
    </location>
</feature>
<evidence type="ECO:0000259" key="3">
    <source>
        <dbReference type="Pfam" id="PF00501"/>
    </source>
</evidence>
<dbReference type="AlphaFoldDB" id="J9EVM1"/>
<protein>
    <recommendedName>
        <fullName evidence="3">AMP-dependent synthetase/ligase domain-containing protein</fullName>
    </recommendedName>
</protein>
<dbReference type="EMBL" id="ADBV01000814">
    <property type="protein sequence ID" value="EJW86238.1"/>
    <property type="molecule type" value="Genomic_DNA"/>
</dbReference>
<comment type="subcellular location">
    <subcellularLocation>
        <location evidence="1">Peroxisome</location>
    </subcellularLocation>
</comment>
<evidence type="ECO:0000313" key="4">
    <source>
        <dbReference type="EMBL" id="EJW86238.1"/>
    </source>
</evidence>
<comment type="caution">
    <text evidence="4">The sequence shown here is derived from an EMBL/GenBank/DDBJ whole genome shotgun (WGS) entry which is preliminary data.</text>
</comment>
<gene>
    <name evidence="4" type="ORF">WUBG_02849</name>
</gene>
<sequence length="170" mass="19086">MCVKRAKNIHHIFELVTAFLALKNGAQLIVTPEQYPRQVIDIIKKWKVRKDDLESLKSIVTSGAPIGETTMQLCKKRLKLQDLRQAYSITKAGGICSLAPYGQEILKSVGILMPGLRFKVMDFGMKETCMPRQLGQILIHHSHVETPAHKNPEQVKAAFVSEFFKTGTVV</sequence>
<dbReference type="SUPFAM" id="SSF56801">
    <property type="entry name" value="Acetyl-CoA synthetase-like"/>
    <property type="match status" value="1"/>
</dbReference>
<evidence type="ECO:0000256" key="2">
    <source>
        <dbReference type="ARBA" id="ARBA00023140"/>
    </source>
</evidence>
<dbReference type="GO" id="GO:0005777">
    <property type="term" value="C:peroxisome"/>
    <property type="evidence" value="ECO:0007669"/>
    <property type="project" value="UniProtKB-SubCell"/>
</dbReference>
<dbReference type="GO" id="GO:0016405">
    <property type="term" value="F:CoA-ligase activity"/>
    <property type="evidence" value="ECO:0007669"/>
    <property type="project" value="TreeGrafter"/>
</dbReference>
<dbReference type="Gene3D" id="3.40.50.12780">
    <property type="entry name" value="N-terminal domain of ligase-like"/>
    <property type="match status" value="1"/>
</dbReference>
<name>J9EVM1_WUCBA</name>
<organism evidence="4 5">
    <name type="scientific">Wuchereria bancrofti</name>
    <dbReference type="NCBI Taxonomy" id="6293"/>
    <lineage>
        <taxon>Eukaryota</taxon>
        <taxon>Metazoa</taxon>
        <taxon>Ecdysozoa</taxon>
        <taxon>Nematoda</taxon>
        <taxon>Chromadorea</taxon>
        <taxon>Rhabditida</taxon>
        <taxon>Spirurina</taxon>
        <taxon>Spiruromorpha</taxon>
        <taxon>Filarioidea</taxon>
        <taxon>Onchocercidae</taxon>
        <taxon>Wuchereria</taxon>
    </lineage>
</organism>